<evidence type="ECO:0000256" key="7">
    <source>
        <dbReference type="HAMAP-Rule" id="MF_00114"/>
    </source>
</evidence>
<comment type="pathway">
    <text evidence="7">Carbohydrate degradation; 2-deoxy-D-ribose 1-phosphate degradation; D-glyceraldehyde 3-phosphate and acetaldehyde from 2-deoxy-alpha-D-ribose 1-phosphate: step 2/2.</text>
</comment>
<dbReference type="SMART" id="SM01133">
    <property type="entry name" value="DeoC"/>
    <property type="match status" value="1"/>
</dbReference>
<dbReference type="GO" id="GO:0016052">
    <property type="term" value="P:carbohydrate catabolic process"/>
    <property type="evidence" value="ECO:0007669"/>
    <property type="project" value="TreeGrafter"/>
</dbReference>
<evidence type="ECO:0000256" key="6">
    <source>
        <dbReference type="ARBA" id="ARBA00056337"/>
    </source>
</evidence>
<protein>
    <recommendedName>
        <fullName evidence="7">Deoxyribose-phosphate aldolase</fullName>
        <shortName evidence="7">DERA</shortName>
        <ecNumber evidence="7">4.1.2.4</ecNumber>
    </recommendedName>
    <alternativeName>
        <fullName evidence="7">2-deoxy-D-ribose 5-phosphate aldolase</fullName>
    </alternativeName>
    <alternativeName>
        <fullName evidence="7">Phosphodeoxyriboaldolase</fullName>
        <shortName evidence="7">Deoxyriboaldolase</shortName>
    </alternativeName>
</protein>
<reference evidence="8" key="1">
    <citation type="submission" date="2022-07" db="EMBL/GenBank/DDBJ databases">
        <title>Gramela sediminis sp. nov., isolated from deep-sea sediment of the Indian Ocean.</title>
        <authorList>
            <person name="Shi H."/>
        </authorList>
    </citation>
    <scope>NUCLEOTIDE SEQUENCE</scope>
    <source>
        <strain evidence="8">GC03-9</strain>
    </source>
</reference>
<dbReference type="PANTHER" id="PTHR10889:SF1">
    <property type="entry name" value="DEOXYRIBOSE-PHOSPHATE ALDOLASE"/>
    <property type="match status" value="1"/>
</dbReference>
<dbReference type="InterPro" id="IPR002915">
    <property type="entry name" value="DeoC/FbaB/LacD_aldolase"/>
</dbReference>
<feature type="active site" description="Schiff-base intermediate with acetaldehyde" evidence="7">
    <location>
        <position position="151"/>
    </location>
</feature>
<feature type="active site" description="Proton donor/acceptor" evidence="7">
    <location>
        <position position="180"/>
    </location>
</feature>
<evidence type="ECO:0000313" key="8">
    <source>
        <dbReference type="EMBL" id="MCP9199618.1"/>
    </source>
</evidence>
<dbReference type="EMBL" id="JANCNS010000001">
    <property type="protein sequence ID" value="MCP9199618.1"/>
    <property type="molecule type" value="Genomic_DNA"/>
</dbReference>
<evidence type="ECO:0000256" key="3">
    <source>
        <dbReference type="ARBA" id="ARBA00023239"/>
    </source>
</evidence>
<dbReference type="HAMAP" id="MF_00114">
    <property type="entry name" value="DeoC_type1"/>
    <property type="match status" value="1"/>
</dbReference>
<accession>A0A9X2KWL8</accession>
<dbReference type="GO" id="GO:0009264">
    <property type="term" value="P:deoxyribonucleotide catabolic process"/>
    <property type="evidence" value="ECO:0007669"/>
    <property type="project" value="UniProtKB-UniRule"/>
</dbReference>
<comment type="catalytic activity">
    <reaction evidence="5 7">
        <text>2-deoxy-D-ribose 5-phosphate = D-glyceraldehyde 3-phosphate + acetaldehyde</text>
        <dbReference type="Rhea" id="RHEA:12821"/>
        <dbReference type="ChEBI" id="CHEBI:15343"/>
        <dbReference type="ChEBI" id="CHEBI:59776"/>
        <dbReference type="ChEBI" id="CHEBI:62877"/>
        <dbReference type="EC" id="4.1.2.4"/>
    </reaction>
</comment>
<dbReference type="PIRSF" id="PIRSF001357">
    <property type="entry name" value="DeoC"/>
    <property type="match status" value="1"/>
</dbReference>
<comment type="subcellular location">
    <subcellularLocation>
        <location evidence="7">Cytoplasm</location>
    </subcellularLocation>
</comment>
<dbReference type="CDD" id="cd00959">
    <property type="entry name" value="DeoC"/>
    <property type="match status" value="1"/>
</dbReference>
<keyword evidence="3 7" id="KW-0456">Lyase</keyword>
<evidence type="ECO:0000313" key="9">
    <source>
        <dbReference type="Proteomes" id="UP001155280"/>
    </source>
</evidence>
<dbReference type="PANTHER" id="PTHR10889">
    <property type="entry name" value="DEOXYRIBOSE-PHOSPHATE ALDOLASE"/>
    <property type="match status" value="1"/>
</dbReference>
<dbReference type="InterPro" id="IPR028581">
    <property type="entry name" value="DeoC_typeI"/>
</dbReference>
<dbReference type="RefSeq" id="WP_241550072.1">
    <property type="nucleotide sequence ID" value="NZ_JANCNS010000001.1"/>
</dbReference>
<dbReference type="Pfam" id="PF01791">
    <property type="entry name" value="DeoC"/>
    <property type="match status" value="1"/>
</dbReference>
<feature type="active site" description="Proton donor/acceptor" evidence="7">
    <location>
        <position position="89"/>
    </location>
</feature>
<dbReference type="AlphaFoldDB" id="A0A9X2KWL8"/>
<comment type="caution">
    <text evidence="8">The sequence shown here is derived from an EMBL/GenBank/DDBJ whole genome shotgun (WGS) entry which is preliminary data.</text>
</comment>
<keyword evidence="4 7" id="KW-0704">Schiff base</keyword>
<dbReference type="SUPFAM" id="SSF51569">
    <property type="entry name" value="Aldolase"/>
    <property type="match status" value="1"/>
</dbReference>
<dbReference type="FunFam" id="3.20.20.70:FF:000044">
    <property type="entry name" value="Deoxyribose-phosphate aldolase"/>
    <property type="match status" value="1"/>
</dbReference>
<comment type="function">
    <text evidence="6 7">Catalyzes a reversible aldol reaction between acetaldehyde and D-glyceraldehyde 3-phosphate to generate 2-deoxy-D-ribose 5-phosphate.</text>
</comment>
<evidence type="ECO:0000256" key="4">
    <source>
        <dbReference type="ARBA" id="ARBA00023270"/>
    </source>
</evidence>
<evidence type="ECO:0000256" key="5">
    <source>
        <dbReference type="ARBA" id="ARBA00048791"/>
    </source>
</evidence>
<dbReference type="Proteomes" id="UP001155280">
    <property type="component" value="Unassembled WGS sequence"/>
</dbReference>
<gene>
    <name evidence="7 8" type="primary">deoC</name>
    <name evidence="8" type="ORF">MKO06_06855</name>
</gene>
<dbReference type="InterPro" id="IPR013785">
    <property type="entry name" value="Aldolase_TIM"/>
</dbReference>
<name>A0A9X2KWL8_9FLAO</name>
<dbReference type="NCBIfam" id="TIGR00126">
    <property type="entry name" value="deoC"/>
    <property type="match status" value="1"/>
</dbReference>
<comment type="similarity">
    <text evidence="1 7">Belongs to the DeoC/FbaB aldolase family. DeoC type 1 subfamily.</text>
</comment>
<dbReference type="GO" id="GO:0005737">
    <property type="term" value="C:cytoplasm"/>
    <property type="evidence" value="ECO:0007669"/>
    <property type="project" value="UniProtKB-SubCell"/>
</dbReference>
<dbReference type="EC" id="4.1.2.4" evidence="7"/>
<evidence type="ECO:0000256" key="1">
    <source>
        <dbReference type="ARBA" id="ARBA00010936"/>
    </source>
</evidence>
<organism evidence="8 9">
    <name type="scientific">Christiangramia oceanisediminis</name>
    <dbReference type="NCBI Taxonomy" id="2920386"/>
    <lineage>
        <taxon>Bacteria</taxon>
        <taxon>Pseudomonadati</taxon>
        <taxon>Bacteroidota</taxon>
        <taxon>Flavobacteriia</taxon>
        <taxon>Flavobacteriales</taxon>
        <taxon>Flavobacteriaceae</taxon>
        <taxon>Christiangramia</taxon>
    </lineage>
</organism>
<evidence type="ECO:0000256" key="2">
    <source>
        <dbReference type="ARBA" id="ARBA00022490"/>
    </source>
</evidence>
<dbReference type="InterPro" id="IPR011343">
    <property type="entry name" value="DeoC"/>
</dbReference>
<dbReference type="Gene3D" id="3.20.20.70">
    <property type="entry name" value="Aldolase class I"/>
    <property type="match status" value="1"/>
</dbReference>
<keyword evidence="9" id="KW-1185">Reference proteome</keyword>
<dbReference type="GO" id="GO:0006018">
    <property type="term" value="P:2-deoxyribose 1-phosphate catabolic process"/>
    <property type="evidence" value="ECO:0007669"/>
    <property type="project" value="UniProtKB-UniRule"/>
</dbReference>
<dbReference type="GO" id="GO:0004139">
    <property type="term" value="F:deoxyribose-phosphate aldolase activity"/>
    <property type="evidence" value="ECO:0007669"/>
    <property type="project" value="UniProtKB-UniRule"/>
</dbReference>
<proteinExistence type="inferred from homology"/>
<keyword evidence="2 7" id="KW-0963">Cytoplasm</keyword>
<sequence>MELNTFIDHTLLAATATKKEIKNLCEEAIKYQFYAVCVNSSRMKLAAEFLKNSNVKLAATIGFPLGASSLESKLVEADAAISQGANEIDMVMNLGLFKDGEFEMVQQEITAIKTAIGKNVLKVIIETAYLDNSEIAKASEIVMNAGADFVKTSTGFGSRGASLEDVQIMKKVVGDRVKIKASGGIRDAETARKYIDLGVSRIGTSSGIKIISVNSQ</sequence>